<comment type="caution">
    <text evidence="13">The sequence shown here is derived from an EMBL/GenBank/DDBJ whole genome shotgun (WGS) entry which is preliminary data.</text>
</comment>
<dbReference type="FunFam" id="3.40.970.10:FF:000002">
    <property type="entry name" value="Ribonuclease H"/>
    <property type="match status" value="1"/>
</dbReference>
<dbReference type="Pfam" id="PF01693">
    <property type="entry name" value="Cauli_VI"/>
    <property type="match status" value="1"/>
</dbReference>
<keyword evidence="11" id="KW-0460">Magnesium</keyword>
<dbReference type="InterPro" id="IPR050092">
    <property type="entry name" value="RNase_H"/>
</dbReference>
<keyword evidence="9" id="KW-0255">Endonuclease</keyword>
<dbReference type="AlphaFoldDB" id="A0A6A8MB07"/>
<dbReference type="Gene3D" id="3.40.970.10">
    <property type="entry name" value="Ribonuclease H1, N-terminal domain"/>
    <property type="match status" value="1"/>
</dbReference>
<evidence type="ECO:0000256" key="9">
    <source>
        <dbReference type="ARBA" id="ARBA00022759"/>
    </source>
</evidence>
<dbReference type="InterPro" id="IPR012337">
    <property type="entry name" value="RNaseH-like_sf"/>
</dbReference>
<reference evidence="13" key="1">
    <citation type="submission" date="2019-09" db="EMBL/GenBank/DDBJ databases">
        <title>In-depth cultivation of the pig gut microbiome towards novel bacterial diversity and tailored functional studies.</title>
        <authorList>
            <person name="Wylensek D."/>
            <person name="Hitch T.C.A."/>
            <person name="Clavel T."/>
        </authorList>
    </citation>
    <scope>NUCLEOTIDE SEQUENCE</scope>
    <source>
        <strain evidence="13">RF-744-FAT-WT-3</strain>
    </source>
</reference>
<evidence type="ECO:0000259" key="12">
    <source>
        <dbReference type="PROSITE" id="PS50879"/>
    </source>
</evidence>
<evidence type="ECO:0000313" key="13">
    <source>
        <dbReference type="EMBL" id="MST69399.1"/>
    </source>
</evidence>
<gene>
    <name evidence="13" type="ORF">FYJ66_07325</name>
</gene>
<evidence type="ECO:0000256" key="6">
    <source>
        <dbReference type="ARBA" id="ARBA00017721"/>
    </source>
</evidence>
<dbReference type="RefSeq" id="WP_154572860.1">
    <property type="nucleotide sequence ID" value="NZ_VUNB01000005.1"/>
</dbReference>
<keyword evidence="8" id="KW-0479">Metal-binding</keyword>
<protein>
    <recommendedName>
        <fullName evidence="6">Ribonuclease H</fullName>
        <ecNumber evidence="5">3.1.26.4</ecNumber>
    </recommendedName>
</protein>
<dbReference type="EC" id="3.1.26.4" evidence="5"/>
<comment type="similarity">
    <text evidence="4">Belongs to the RNase H family.</text>
</comment>
<evidence type="ECO:0000256" key="11">
    <source>
        <dbReference type="ARBA" id="ARBA00022842"/>
    </source>
</evidence>
<dbReference type="InterPro" id="IPR011320">
    <property type="entry name" value="RNase_H1_N"/>
</dbReference>
<evidence type="ECO:0000256" key="4">
    <source>
        <dbReference type="ARBA" id="ARBA00005300"/>
    </source>
</evidence>
<dbReference type="InterPro" id="IPR037056">
    <property type="entry name" value="RNase_H1_N_sf"/>
</dbReference>
<comment type="catalytic activity">
    <reaction evidence="1">
        <text>Endonucleolytic cleavage to 5'-phosphomonoester.</text>
        <dbReference type="EC" id="3.1.26.4"/>
    </reaction>
</comment>
<evidence type="ECO:0000256" key="10">
    <source>
        <dbReference type="ARBA" id="ARBA00022801"/>
    </source>
</evidence>
<dbReference type="InterPro" id="IPR009027">
    <property type="entry name" value="Ribosomal_bL9/RNase_H1_N"/>
</dbReference>
<keyword evidence="7" id="KW-0540">Nuclease</keyword>
<evidence type="ECO:0000256" key="1">
    <source>
        <dbReference type="ARBA" id="ARBA00000077"/>
    </source>
</evidence>
<dbReference type="Gene3D" id="3.30.420.10">
    <property type="entry name" value="Ribonuclease H-like superfamily/Ribonuclease H"/>
    <property type="match status" value="1"/>
</dbReference>
<sequence>MAKKYYAVRTGRNPGIYRTWDQCKKQVMGYPAAQYKGFATEEEAQAFMNGGETRTAGDQAGNKGTKLSADFEPDMSRVPEGAALAFVDGSYDISTHRYGCGAVILTKEGQHTISKAFESNEESSLRNVAGEIMGAVSAIEWAIENNLKSLTIYHDYMGVGMWGRGEWKTNLDMTRWYKEFVEDARSSIEINFVKVPAHSGVKYNEMADQLAGKALGIK</sequence>
<dbReference type="GO" id="GO:0043137">
    <property type="term" value="P:DNA replication, removal of RNA primer"/>
    <property type="evidence" value="ECO:0007669"/>
    <property type="project" value="TreeGrafter"/>
</dbReference>
<proteinExistence type="inferred from homology"/>
<evidence type="ECO:0000256" key="3">
    <source>
        <dbReference type="ARBA" id="ARBA00004065"/>
    </source>
</evidence>
<dbReference type="InterPro" id="IPR002156">
    <property type="entry name" value="RNaseH_domain"/>
</dbReference>
<dbReference type="SUPFAM" id="SSF53098">
    <property type="entry name" value="Ribonuclease H-like"/>
    <property type="match status" value="1"/>
</dbReference>
<dbReference type="CDD" id="cd09277">
    <property type="entry name" value="RNase_HI_bacteria_like"/>
    <property type="match status" value="1"/>
</dbReference>
<dbReference type="PROSITE" id="PS50879">
    <property type="entry name" value="RNASE_H_1"/>
    <property type="match status" value="1"/>
</dbReference>
<dbReference type="Pfam" id="PF00075">
    <property type="entry name" value="RNase_H"/>
    <property type="match status" value="1"/>
</dbReference>
<dbReference type="SUPFAM" id="SSF55658">
    <property type="entry name" value="L9 N-domain-like"/>
    <property type="match status" value="1"/>
</dbReference>
<dbReference type="GO" id="GO:0004523">
    <property type="term" value="F:RNA-DNA hybrid ribonuclease activity"/>
    <property type="evidence" value="ECO:0007669"/>
    <property type="project" value="UniProtKB-EC"/>
</dbReference>
<evidence type="ECO:0000256" key="7">
    <source>
        <dbReference type="ARBA" id="ARBA00022722"/>
    </source>
</evidence>
<dbReference type="PANTHER" id="PTHR10642:SF26">
    <property type="entry name" value="RIBONUCLEASE H1"/>
    <property type="match status" value="1"/>
</dbReference>
<evidence type="ECO:0000256" key="2">
    <source>
        <dbReference type="ARBA" id="ARBA00001946"/>
    </source>
</evidence>
<dbReference type="PANTHER" id="PTHR10642">
    <property type="entry name" value="RIBONUCLEASE H1"/>
    <property type="match status" value="1"/>
</dbReference>
<keyword evidence="10" id="KW-0378">Hydrolase</keyword>
<dbReference type="GO" id="GO:0046872">
    <property type="term" value="F:metal ion binding"/>
    <property type="evidence" value="ECO:0007669"/>
    <property type="project" value="UniProtKB-KW"/>
</dbReference>
<comment type="cofactor">
    <cofactor evidence="2">
        <name>Mg(2+)</name>
        <dbReference type="ChEBI" id="CHEBI:18420"/>
    </cofactor>
</comment>
<dbReference type="InterPro" id="IPR036397">
    <property type="entry name" value="RNaseH_sf"/>
</dbReference>
<comment type="function">
    <text evidence="3">Endonuclease that specifically degrades the RNA of RNA-DNA hybrids.</text>
</comment>
<organism evidence="13">
    <name type="scientific">Baileyella intestinalis</name>
    <dbReference type="NCBI Taxonomy" id="2606709"/>
    <lineage>
        <taxon>Bacteria</taxon>
        <taxon>Bacillati</taxon>
        <taxon>Bacillota</taxon>
        <taxon>Clostridia</taxon>
        <taxon>Peptostreptococcales</taxon>
        <taxon>Anaerovoracaceae</taxon>
        <taxon>Baileyella</taxon>
    </lineage>
</organism>
<feature type="domain" description="RNase H type-1" evidence="12">
    <location>
        <begin position="79"/>
        <end position="216"/>
    </location>
</feature>
<dbReference type="EMBL" id="VUNB01000005">
    <property type="protein sequence ID" value="MST69399.1"/>
    <property type="molecule type" value="Genomic_DNA"/>
</dbReference>
<accession>A0A6A8MB07</accession>
<name>A0A6A8MB07_9FIRM</name>
<evidence type="ECO:0000256" key="8">
    <source>
        <dbReference type="ARBA" id="ARBA00022723"/>
    </source>
</evidence>
<dbReference type="GO" id="GO:0003676">
    <property type="term" value="F:nucleic acid binding"/>
    <property type="evidence" value="ECO:0007669"/>
    <property type="project" value="InterPro"/>
</dbReference>
<evidence type="ECO:0000256" key="5">
    <source>
        <dbReference type="ARBA" id="ARBA00012180"/>
    </source>
</evidence>